<evidence type="ECO:0000313" key="2">
    <source>
        <dbReference type="EMBL" id="VAW03759.1"/>
    </source>
</evidence>
<keyword evidence="1" id="KW-0472">Membrane</keyword>
<keyword evidence="1" id="KW-1133">Transmembrane helix</keyword>
<evidence type="ECO:0000256" key="1">
    <source>
        <dbReference type="SAM" id="Phobius"/>
    </source>
</evidence>
<protein>
    <submittedName>
        <fullName evidence="2">Uncharacterized protein</fullName>
    </submittedName>
</protein>
<feature type="transmembrane region" description="Helical" evidence="1">
    <location>
        <begin position="42"/>
        <end position="66"/>
    </location>
</feature>
<feature type="transmembrane region" description="Helical" evidence="1">
    <location>
        <begin position="78"/>
        <end position="97"/>
    </location>
</feature>
<sequence length="101" mass="10585">MLARVQADIAGAWPANLTIGAITGAPYKIYAVEAGVAGINPAAFAVVSFAARLARFALVIALFALGLRLLRLVGGARFGLAFLIVVWMVVYGVYGFIRVSS</sequence>
<proteinExistence type="predicted"/>
<dbReference type="EMBL" id="UOEH01000411">
    <property type="protein sequence ID" value="VAW03759.1"/>
    <property type="molecule type" value="Genomic_DNA"/>
</dbReference>
<accession>A0A3B0STL6</accession>
<organism evidence="2">
    <name type="scientific">hydrothermal vent metagenome</name>
    <dbReference type="NCBI Taxonomy" id="652676"/>
    <lineage>
        <taxon>unclassified sequences</taxon>
        <taxon>metagenomes</taxon>
        <taxon>ecological metagenomes</taxon>
    </lineage>
</organism>
<dbReference type="AlphaFoldDB" id="A0A3B0STL6"/>
<keyword evidence="1" id="KW-0812">Transmembrane</keyword>
<name>A0A3B0STL6_9ZZZZ</name>
<reference evidence="2" key="1">
    <citation type="submission" date="2018-06" db="EMBL/GenBank/DDBJ databases">
        <authorList>
            <person name="Zhirakovskaya E."/>
        </authorList>
    </citation>
    <scope>NUCLEOTIDE SEQUENCE</scope>
</reference>
<gene>
    <name evidence="2" type="ORF">MNBD_ALPHA05-350</name>
</gene>